<dbReference type="STRING" id="989370.AOQ71_07150"/>
<evidence type="ECO:0000313" key="1">
    <source>
        <dbReference type="EMBL" id="KRQ15910.1"/>
    </source>
</evidence>
<keyword evidence="2" id="KW-1185">Reference proteome</keyword>
<name>A0A0R3E113_9BRAD</name>
<protein>
    <submittedName>
        <fullName evidence="1">Uncharacterized protein</fullName>
    </submittedName>
</protein>
<dbReference type="Proteomes" id="UP000051936">
    <property type="component" value="Unassembled WGS sequence"/>
</dbReference>
<evidence type="ECO:0000313" key="2">
    <source>
        <dbReference type="Proteomes" id="UP000051936"/>
    </source>
</evidence>
<dbReference type="AlphaFoldDB" id="A0A0R3E113"/>
<organism evidence="1 2">
    <name type="scientific">Bradyrhizobium manausense</name>
    <dbReference type="NCBI Taxonomy" id="989370"/>
    <lineage>
        <taxon>Bacteria</taxon>
        <taxon>Pseudomonadati</taxon>
        <taxon>Pseudomonadota</taxon>
        <taxon>Alphaproteobacteria</taxon>
        <taxon>Hyphomicrobiales</taxon>
        <taxon>Nitrobacteraceae</taxon>
        <taxon>Bradyrhizobium</taxon>
    </lineage>
</organism>
<sequence length="263" mass="30245">MKPREVRLREFLSNSNIATPKSPPWVHSAPSSKLIKIIQDEKLVAMKCDVFKGEKLCYLFVGRAAYKGRDALNPEAWQLPSVFVMRFATPPPIKRIYPFDTGAFDRNRMPSYLTAFDMQNFELGSDDALIGRLISLYFDTPRRYVDRKSVDEDKIKEEHVLDMSHAEILALGKLYREGSTKNYDDRAAAIEVQVGEDIPLRKQDLLGVVIPEEYMRTDGVRESLLKLTKYIETYRLLPLSLSQHYSSIYDAVERIYKKAGVNI</sequence>
<accession>A0A0R3E113</accession>
<proteinExistence type="predicted"/>
<comment type="caution">
    <text evidence="1">The sequence shown here is derived from an EMBL/GenBank/DDBJ whole genome shotgun (WGS) entry which is preliminary data.</text>
</comment>
<gene>
    <name evidence="1" type="ORF">AOQ71_07150</name>
</gene>
<dbReference type="EMBL" id="LJYG01000032">
    <property type="protein sequence ID" value="KRQ15910.1"/>
    <property type="molecule type" value="Genomic_DNA"/>
</dbReference>
<reference evidence="1 2" key="1">
    <citation type="submission" date="2015-09" db="EMBL/GenBank/DDBJ databases">
        <title>Draft Genome Sequence of Bradyrhizobium manausense Strain BR 3351T, a Novel Symbiotic Nitrogen-Fixing Alphaproteobacterium Isolated from Brazilian Amazon Rain Forest.</title>
        <authorList>
            <person name="De Araujo J.L."/>
            <person name="Zilli J.E."/>
        </authorList>
    </citation>
    <scope>NUCLEOTIDE SEQUENCE [LARGE SCALE GENOMIC DNA]</scope>
    <source>
        <strain evidence="1 2">BR3351</strain>
    </source>
</reference>